<name>A0A2R4M229_9RHOB</name>
<proteinExistence type="predicted"/>
<dbReference type="Proteomes" id="UP000241447">
    <property type="component" value="Chromosome"/>
</dbReference>
<protein>
    <submittedName>
        <fullName evidence="1">Uncharacterized protein</fullName>
    </submittedName>
</protein>
<sequence length="77" mass="7963">MLTWGHIDLILEAELQPYDVMLLVPVVTTGAGGGITDWSGAPLTLPCGQVLAAAAPELHQAALDQMRQGCVPAKALG</sequence>
<reference evidence="1 2" key="1">
    <citation type="submission" date="2018-03" db="EMBL/GenBank/DDBJ databases">
        <title>The Complete Genome of Celeribacter baekdonensis strain LH4, a Thiosulfate-Oxidizing Alphaproteobacterium Isolated from Gulf of Mexico Continental Slope Sediments.</title>
        <authorList>
            <person name="Flood B.E."/>
            <person name="Bailey J.V."/>
            <person name="Leprich D."/>
        </authorList>
    </citation>
    <scope>NUCLEOTIDE SEQUENCE [LARGE SCALE GENOMIC DNA]</scope>
    <source>
        <strain evidence="1 2">LH4</strain>
    </source>
</reference>
<gene>
    <name evidence="1" type="ORF">DA792_08980</name>
</gene>
<dbReference type="KEGG" id="cbak:DA792_08980"/>
<organism evidence="1 2">
    <name type="scientific">Celeribacter baekdonensis</name>
    <dbReference type="NCBI Taxonomy" id="875171"/>
    <lineage>
        <taxon>Bacteria</taxon>
        <taxon>Pseudomonadati</taxon>
        <taxon>Pseudomonadota</taxon>
        <taxon>Alphaproteobacteria</taxon>
        <taxon>Rhodobacterales</taxon>
        <taxon>Roseobacteraceae</taxon>
        <taxon>Celeribacter</taxon>
    </lineage>
</organism>
<dbReference type="Gene3D" id="3.40.190.80">
    <property type="match status" value="1"/>
</dbReference>
<evidence type="ECO:0000313" key="1">
    <source>
        <dbReference type="EMBL" id="AVW91196.1"/>
    </source>
</evidence>
<evidence type="ECO:0000313" key="2">
    <source>
        <dbReference type="Proteomes" id="UP000241447"/>
    </source>
</evidence>
<dbReference type="SUPFAM" id="SSF56655">
    <property type="entry name" value="Carbohydrate phosphatase"/>
    <property type="match status" value="1"/>
</dbReference>
<accession>A0A2R4M229</accession>
<dbReference type="AlphaFoldDB" id="A0A2R4M229"/>
<dbReference type="EMBL" id="CP028475">
    <property type="protein sequence ID" value="AVW91196.1"/>
    <property type="molecule type" value="Genomic_DNA"/>
</dbReference>